<evidence type="ECO:0000256" key="7">
    <source>
        <dbReference type="ARBA" id="ARBA00022833"/>
    </source>
</evidence>
<dbReference type="EMBL" id="OV651822">
    <property type="protein sequence ID" value="CAH1100477.1"/>
    <property type="molecule type" value="Genomic_DNA"/>
</dbReference>
<keyword evidence="6" id="KW-0833">Ubl conjugation pathway</keyword>
<dbReference type="AlphaFoldDB" id="A0A9P0G8E1"/>
<evidence type="ECO:0000259" key="12">
    <source>
        <dbReference type="PROSITE" id="PS50089"/>
    </source>
</evidence>
<dbReference type="Gene3D" id="3.30.40.10">
    <property type="entry name" value="Zinc/RING finger domain, C3HC4 (zinc finger)"/>
    <property type="match status" value="1"/>
</dbReference>
<evidence type="ECO:0000256" key="2">
    <source>
        <dbReference type="ARBA" id="ARBA00022679"/>
    </source>
</evidence>
<keyword evidence="3 11" id="KW-0812">Transmembrane</keyword>
<dbReference type="GO" id="GO:0016020">
    <property type="term" value="C:membrane"/>
    <property type="evidence" value="ECO:0007669"/>
    <property type="project" value="UniProtKB-SubCell"/>
</dbReference>
<dbReference type="GO" id="GO:0016567">
    <property type="term" value="P:protein ubiquitination"/>
    <property type="evidence" value="ECO:0007669"/>
    <property type="project" value="TreeGrafter"/>
</dbReference>
<accession>A0A9P0G8E1</accession>
<dbReference type="InterPro" id="IPR001841">
    <property type="entry name" value="Znf_RING"/>
</dbReference>
<dbReference type="PANTHER" id="PTHR46065:SF3">
    <property type="entry name" value="FI20425P1"/>
    <property type="match status" value="1"/>
</dbReference>
<dbReference type="OrthoDB" id="273089at2759"/>
<dbReference type="InterPro" id="IPR013083">
    <property type="entry name" value="Znf_RING/FYVE/PHD"/>
</dbReference>
<evidence type="ECO:0000259" key="13">
    <source>
        <dbReference type="PROSITE" id="PS51292"/>
    </source>
</evidence>
<keyword evidence="9 11" id="KW-0472">Membrane</keyword>
<feature type="transmembrane region" description="Helical" evidence="11">
    <location>
        <begin position="148"/>
        <end position="168"/>
    </location>
</feature>
<dbReference type="PANTHER" id="PTHR46065">
    <property type="entry name" value="E3 UBIQUITIN-PROTEIN LIGASE MARCH 2/3 FAMILY MEMBER"/>
    <property type="match status" value="1"/>
</dbReference>
<dbReference type="Pfam" id="PF12906">
    <property type="entry name" value="RINGv"/>
    <property type="match status" value="1"/>
</dbReference>
<evidence type="ECO:0000256" key="3">
    <source>
        <dbReference type="ARBA" id="ARBA00022692"/>
    </source>
</evidence>
<evidence type="ECO:0000256" key="10">
    <source>
        <dbReference type="PROSITE-ProRule" id="PRU00175"/>
    </source>
</evidence>
<protein>
    <recommendedName>
        <fullName evidence="16">E3 ubiquitin-protein ligase MARCH3</fullName>
    </recommendedName>
</protein>
<sequence>MTNGATSSQTITYADQLSSSVISLVCRICYDTEKDEDLITPCNCKGTVAFVHRSCLETWLGESNTTTCELCHQVFNTERIPRFSSAASIWFWCWRNNGTSQEVRSDVLACTIITPLTVIITYVCLFSSEYYNQIKFSSVPAARWTSVSLLVMIGIMLIGYYMWVYSAIRMHARRWYNWWQRTCNVRYIAPGPAIMITREHTSIQIINERLSGIELVHIEDDRPSVVTNIEKSTLSDETTL</sequence>
<dbReference type="PROSITE" id="PS50089">
    <property type="entry name" value="ZF_RING_2"/>
    <property type="match status" value="1"/>
</dbReference>
<evidence type="ECO:0000256" key="1">
    <source>
        <dbReference type="ARBA" id="ARBA00004141"/>
    </source>
</evidence>
<keyword evidence="2" id="KW-0808">Transferase</keyword>
<evidence type="ECO:0008006" key="16">
    <source>
        <dbReference type="Google" id="ProtNLM"/>
    </source>
</evidence>
<feature type="domain" description="RING-CH-type" evidence="13">
    <location>
        <begin position="18"/>
        <end position="78"/>
    </location>
</feature>
<name>A0A9P0G8E1_9CUCU</name>
<evidence type="ECO:0000256" key="5">
    <source>
        <dbReference type="ARBA" id="ARBA00022771"/>
    </source>
</evidence>
<evidence type="ECO:0000313" key="15">
    <source>
        <dbReference type="Proteomes" id="UP001153636"/>
    </source>
</evidence>
<evidence type="ECO:0000256" key="6">
    <source>
        <dbReference type="ARBA" id="ARBA00022786"/>
    </source>
</evidence>
<evidence type="ECO:0000256" key="11">
    <source>
        <dbReference type="SAM" id="Phobius"/>
    </source>
</evidence>
<dbReference type="InterPro" id="IPR011016">
    <property type="entry name" value="Znf_RING-CH"/>
</dbReference>
<dbReference type="GO" id="GO:0004842">
    <property type="term" value="F:ubiquitin-protein transferase activity"/>
    <property type="evidence" value="ECO:0007669"/>
    <property type="project" value="TreeGrafter"/>
</dbReference>
<keyword evidence="8 11" id="KW-1133">Transmembrane helix</keyword>
<dbReference type="GO" id="GO:0008270">
    <property type="term" value="F:zinc ion binding"/>
    <property type="evidence" value="ECO:0007669"/>
    <property type="project" value="UniProtKB-KW"/>
</dbReference>
<keyword evidence="7" id="KW-0862">Zinc</keyword>
<proteinExistence type="predicted"/>
<gene>
    <name evidence="14" type="ORF">PSYICH_LOCUS2139</name>
</gene>
<reference evidence="14" key="1">
    <citation type="submission" date="2022-01" db="EMBL/GenBank/DDBJ databases">
        <authorList>
            <person name="King R."/>
        </authorList>
    </citation>
    <scope>NUCLEOTIDE SEQUENCE</scope>
</reference>
<evidence type="ECO:0000313" key="14">
    <source>
        <dbReference type="EMBL" id="CAH1100477.1"/>
    </source>
</evidence>
<dbReference type="PROSITE" id="PS51292">
    <property type="entry name" value="ZF_RING_CH"/>
    <property type="match status" value="1"/>
</dbReference>
<dbReference type="SUPFAM" id="SSF57850">
    <property type="entry name" value="RING/U-box"/>
    <property type="match status" value="1"/>
</dbReference>
<dbReference type="Proteomes" id="UP001153636">
    <property type="component" value="Chromosome 10"/>
</dbReference>
<dbReference type="SMART" id="SM00744">
    <property type="entry name" value="RINGv"/>
    <property type="match status" value="1"/>
</dbReference>
<comment type="subcellular location">
    <subcellularLocation>
        <location evidence="1">Membrane</location>
        <topology evidence="1">Multi-pass membrane protein</topology>
    </subcellularLocation>
</comment>
<evidence type="ECO:0000256" key="9">
    <source>
        <dbReference type="ARBA" id="ARBA00023136"/>
    </source>
</evidence>
<keyword evidence="4" id="KW-0479">Metal-binding</keyword>
<keyword evidence="5 10" id="KW-0863">Zinc-finger</keyword>
<organism evidence="14 15">
    <name type="scientific">Psylliodes chrysocephalus</name>
    <dbReference type="NCBI Taxonomy" id="3402493"/>
    <lineage>
        <taxon>Eukaryota</taxon>
        <taxon>Metazoa</taxon>
        <taxon>Ecdysozoa</taxon>
        <taxon>Arthropoda</taxon>
        <taxon>Hexapoda</taxon>
        <taxon>Insecta</taxon>
        <taxon>Pterygota</taxon>
        <taxon>Neoptera</taxon>
        <taxon>Endopterygota</taxon>
        <taxon>Coleoptera</taxon>
        <taxon>Polyphaga</taxon>
        <taxon>Cucujiformia</taxon>
        <taxon>Chrysomeloidea</taxon>
        <taxon>Chrysomelidae</taxon>
        <taxon>Galerucinae</taxon>
        <taxon>Alticini</taxon>
        <taxon>Psylliodes</taxon>
    </lineage>
</organism>
<feature type="domain" description="RING-type" evidence="12">
    <location>
        <begin position="26"/>
        <end position="72"/>
    </location>
</feature>
<evidence type="ECO:0000256" key="8">
    <source>
        <dbReference type="ARBA" id="ARBA00022989"/>
    </source>
</evidence>
<feature type="transmembrane region" description="Helical" evidence="11">
    <location>
        <begin position="107"/>
        <end position="128"/>
    </location>
</feature>
<evidence type="ECO:0000256" key="4">
    <source>
        <dbReference type="ARBA" id="ARBA00022723"/>
    </source>
</evidence>
<keyword evidence="15" id="KW-1185">Reference proteome</keyword>